<dbReference type="Proteomes" id="UP000065641">
    <property type="component" value="Chromosome"/>
</dbReference>
<feature type="binding site" evidence="7">
    <location>
        <position position="140"/>
    </location>
    <ligand>
        <name>Zn(2+)</name>
        <dbReference type="ChEBI" id="CHEBI:29105"/>
        <label>1</label>
    </ligand>
</feature>
<feature type="binding site" evidence="7">
    <location>
        <position position="56"/>
    </location>
    <ligand>
        <name>Zn(2+)</name>
        <dbReference type="ChEBI" id="CHEBI:29105"/>
        <label>1</label>
    </ligand>
</feature>
<dbReference type="InterPro" id="IPR050110">
    <property type="entry name" value="Glyoxalase_II_hydrolase"/>
</dbReference>
<comment type="catalytic activity">
    <reaction evidence="1 7">
        <text>an S-(2-hydroxyacyl)glutathione + H2O = a 2-hydroxy carboxylate + glutathione + H(+)</text>
        <dbReference type="Rhea" id="RHEA:21864"/>
        <dbReference type="ChEBI" id="CHEBI:15377"/>
        <dbReference type="ChEBI" id="CHEBI:15378"/>
        <dbReference type="ChEBI" id="CHEBI:57925"/>
        <dbReference type="ChEBI" id="CHEBI:58896"/>
        <dbReference type="ChEBI" id="CHEBI:71261"/>
        <dbReference type="EC" id="3.1.2.6"/>
    </reaction>
</comment>
<dbReference type="RefSeq" id="WP_058021579.1">
    <property type="nucleotide sequence ID" value="NZ_CP013189.1"/>
</dbReference>
<dbReference type="InterPro" id="IPR035680">
    <property type="entry name" value="Clx_II_MBL"/>
</dbReference>
<evidence type="ECO:0000256" key="1">
    <source>
        <dbReference type="ARBA" id="ARBA00001623"/>
    </source>
</evidence>
<dbReference type="GO" id="GO:0046872">
    <property type="term" value="F:metal ion binding"/>
    <property type="evidence" value="ECO:0007669"/>
    <property type="project" value="UniProtKB-KW"/>
</dbReference>
<dbReference type="HAMAP" id="MF_01374">
    <property type="entry name" value="Glyoxalase_2"/>
    <property type="match status" value="1"/>
</dbReference>
<protein>
    <recommendedName>
        <fullName evidence="7">Hydroxyacylglutathione hydrolase</fullName>
        <ecNumber evidence="7">3.1.2.6</ecNumber>
    </recommendedName>
    <alternativeName>
        <fullName evidence="7">Glyoxalase II</fullName>
        <shortName evidence="7">Glx II</shortName>
    </alternativeName>
</protein>
<keyword evidence="4 7" id="KW-0479">Metal-binding</keyword>
<dbReference type="SMART" id="SM00849">
    <property type="entry name" value="Lactamase_B"/>
    <property type="match status" value="1"/>
</dbReference>
<sequence>MTLSVYPIPAFNDNYIWAIHDGTQCVVVDPGDAAPVRDFLQQHSLGLSTILITHHHPDHTGGLKALLTDYDAEAFGPQGDHIAGIQHPLGENDEIVVLGSLRMRVLEVPGHTLDHIAFYAAPTPTTPDAATAQPMLFCGDTLFAAGCGRIFEGNAEMMYQSLQKLARLPKDTLIYCAHEYTLNNLRFAAMAEPGNNAITERVKNESAKRQRDEPTLPSNIDLELRTNPFLRCHIESLGNHLAANNKLSVSHSDQQVFAALRNWKDSV</sequence>
<dbReference type="Gene3D" id="3.60.15.10">
    <property type="entry name" value="Ribonuclease Z/Hydroxyacylglutathione hydrolase-like"/>
    <property type="match status" value="1"/>
</dbReference>
<dbReference type="NCBIfam" id="TIGR03413">
    <property type="entry name" value="GSH_gloB"/>
    <property type="match status" value="1"/>
</dbReference>
<accession>A0A0S2KCS4</accession>
<dbReference type="EMBL" id="CP013189">
    <property type="protein sequence ID" value="ALO46107.1"/>
    <property type="molecule type" value="Genomic_DNA"/>
</dbReference>
<comment type="subunit">
    <text evidence="7">Monomer.</text>
</comment>
<dbReference type="GO" id="GO:0019243">
    <property type="term" value="P:methylglyoxal catabolic process to D-lactate via S-lactoyl-glutathione"/>
    <property type="evidence" value="ECO:0007669"/>
    <property type="project" value="UniProtKB-UniRule"/>
</dbReference>
<dbReference type="UniPathway" id="UPA00619">
    <property type="reaction ID" value="UER00676"/>
</dbReference>
<dbReference type="AlphaFoldDB" id="A0A0S2KCS4"/>
<evidence type="ECO:0000259" key="8">
    <source>
        <dbReference type="SMART" id="SM00849"/>
    </source>
</evidence>
<evidence type="ECO:0000256" key="5">
    <source>
        <dbReference type="ARBA" id="ARBA00022801"/>
    </source>
</evidence>
<name>A0A0S2KCS4_9GAMM</name>
<keyword evidence="5 7" id="KW-0378">Hydrolase</keyword>
<evidence type="ECO:0000313" key="9">
    <source>
        <dbReference type="EMBL" id="ALO46107.1"/>
    </source>
</evidence>
<feature type="domain" description="Metallo-beta-lactamase" evidence="8">
    <location>
        <begin position="13"/>
        <end position="178"/>
    </location>
</feature>
<evidence type="ECO:0000256" key="3">
    <source>
        <dbReference type="ARBA" id="ARBA00006759"/>
    </source>
</evidence>
<dbReference type="InterPro" id="IPR032282">
    <property type="entry name" value="HAGH_C"/>
</dbReference>
<dbReference type="Pfam" id="PF16123">
    <property type="entry name" value="HAGH_C"/>
    <property type="match status" value="1"/>
</dbReference>
<evidence type="ECO:0000313" key="10">
    <source>
        <dbReference type="Proteomes" id="UP000065641"/>
    </source>
</evidence>
<comment type="similarity">
    <text evidence="3 7">Belongs to the metallo-beta-lactamase superfamily. Glyoxalase II family.</text>
</comment>
<dbReference type="PANTHER" id="PTHR43705:SF1">
    <property type="entry name" value="HYDROXYACYLGLUTATHIONE HYDROLASE GLOB"/>
    <property type="match status" value="1"/>
</dbReference>
<feature type="binding site" evidence="7">
    <location>
        <position position="54"/>
    </location>
    <ligand>
        <name>Zn(2+)</name>
        <dbReference type="ChEBI" id="CHEBI:29105"/>
        <label>1</label>
    </ligand>
</feature>
<evidence type="ECO:0000256" key="2">
    <source>
        <dbReference type="ARBA" id="ARBA00004963"/>
    </source>
</evidence>
<dbReference type="PANTHER" id="PTHR43705">
    <property type="entry name" value="HYDROXYACYLGLUTATHIONE HYDROLASE"/>
    <property type="match status" value="1"/>
</dbReference>
<dbReference type="KEGG" id="pspi:PS2015_1450"/>
<proteinExistence type="inferred from homology"/>
<dbReference type="STRING" id="1249552.PS2015_1450"/>
<dbReference type="CDD" id="cd07723">
    <property type="entry name" value="hydroxyacylglutathione_hydrolase_MBL-fold"/>
    <property type="match status" value="1"/>
</dbReference>
<dbReference type="Pfam" id="PF00753">
    <property type="entry name" value="Lactamase_B"/>
    <property type="match status" value="1"/>
</dbReference>
<keyword evidence="10" id="KW-1185">Reference proteome</keyword>
<evidence type="ECO:0000256" key="4">
    <source>
        <dbReference type="ARBA" id="ARBA00022723"/>
    </source>
</evidence>
<dbReference type="InterPro" id="IPR001279">
    <property type="entry name" value="Metallo-B-lactamas"/>
</dbReference>
<dbReference type="GO" id="GO:0004416">
    <property type="term" value="F:hydroxyacylglutathione hydrolase activity"/>
    <property type="evidence" value="ECO:0007669"/>
    <property type="project" value="UniProtKB-UniRule"/>
</dbReference>
<comment type="function">
    <text evidence="7">Thiolesterase that catalyzes the hydrolysis of S-D-lactoyl-glutathione to form glutathione and D-lactic acid.</text>
</comment>
<organism evidence="9 10">
    <name type="scientific">Pseudohongiella spirulinae</name>
    <dbReference type="NCBI Taxonomy" id="1249552"/>
    <lineage>
        <taxon>Bacteria</taxon>
        <taxon>Pseudomonadati</taxon>
        <taxon>Pseudomonadota</taxon>
        <taxon>Gammaproteobacteria</taxon>
        <taxon>Pseudomonadales</taxon>
        <taxon>Pseudohongiellaceae</taxon>
        <taxon>Pseudohongiella</taxon>
    </lineage>
</organism>
<keyword evidence="6 7" id="KW-0862">Zinc</keyword>
<dbReference type="OrthoDB" id="9802248at2"/>
<reference evidence="9 10" key="1">
    <citation type="submission" date="2015-11" db="EMBL/GenBank/DDBJ databases">
        <authorList>
            <person name="Zhang Y."/>
            <person name="Guo Z."/>
        </authorList>
    </citation>
    <scope>NUCLEOTIDE SEQUENCE [LARGE SCALE GENOMIC DNA]</scope>
    <source>
        <strain evidence="9 10">KCTC 32221</strain>
    </source>
</reference>
<evidence type="ECO:0000256" key="7">
    <source>
        <dbReference type="HAMAP-Rule" id="MF_01374"/>
    </source>
</evidence>
<feature type="binding site" evidence="7">
    <location>
        <position position="58"/>
    </location>
    <ligand>
        <name>Zn(2+)</name>
        <dbReference type="ChEBI" id="CHEBI:29105"/>
        <label>2</label>
    </ligand>
</feature>
<feature type="binding site" evidence="7">
    <location>
        <position position="59"/>
    </location>
    <ligand>
        <name>Zn(2+)</name>
        <dbReference type="ChEBI" id="CHEBI:29105"/>
        <label>2</label>
    </ligand>
</feature>
<dbReference type="InterPro" id="IPR017782">
    <property type="entry name" value="Hydroxyacylglutathione_Hdrlase"/>
</dbReference>
<feature type="binding site" evidence="7">
    <location>
        <position position="178"/>
    </location>
    <ligand>
        <name>Zn(2+)</name>
        <dbReference type="ChEBI" id="CHEBI:29105"/>
        <label>2</label>
    </ligand>
</feature>
<dbReference type="PIRSF" id="PIRSF005457">
    <property type="entry name" value="Glx"/>
    <property type="match status" value="1"/>
</dbReference>
<dbReference type="EC" id="3.1.2.6" evidence="7"/>
<dbReference type="SUPFAM" id="SSF56281">
    <property type="entry name" value="Metallo-hydrolase/oxidoreductase"/>
    <property type="match status" value="1"/>
</dbReference>
<feature type="binding site" evidence="7">
    <location>
        <position position="111"/>
    </location>
    <ligand>
        <name>Zn(2+)</name>
        <dbReference type="ChEBI" id="CHEBI:29105"/>
        <label>1</label>
    </ligand>
</feature>
<comment type="pathway">
    <text evidence="2 7">Secondary metabolite metabolism; methylglyoxal degradation; (R)-lactate from methylglyoxal: step 2/2.</text>
</comment>
<gene>
    <name evidence="7" type="primary">gloB</name>
    <name evidence="9" type="ORF">PS2015_1450</name>
</gene>
<dbReference type="InterPro" id="IPR036866">
    <property type="entry name" value="RibonucZ/Hydroxyglut_hydro"/>
</dbReference>
<feature type="binding site" evidence="7">
    <location>
        <position position="140"/>
    </location>
    <ligand>
        <name>Zn(2+)</name>
        <dbReference type="ChEBI" id="CHEBI:29105"/>
        <label>2</label>
    </ligand>
</feature>
<dbReference type="PATRIC" id="fig|1249552.3.peg.1454"/>
<evidence type="ECO:0000256" key="6">
    <source>
        <dbReference type="ARBA" id="ARBA00022833"/>
    </source>
</evidence>
<comment type="cofactor">
    <cofactor evidence="7">
        <name>Zn(2+)</name>
        <dbReference type="ChEBI" id="CHEBI:29105"/>
    </cofactor>
    <text evidence="7">Binds 2 Zn(2+) ions per subunit.</text>
</comment>